<dbReference type="AlphaFoldDB" id="L0DE72"/>
<accession>L0DE72</accession>
<name>L0DE72_SINAD</name>
<evidence type="ECO:0000313" key="1">
    <source>
        <dbReference type="EMBL" id="AGA27552.1"/>
    </source>
</evidence>
<dbReference type="Proteomes" id="UP000010798">
    <property type="component" value="Chromosome"/>
</dbReference>
<dbReference type="HOGENOM" id="CLU_1383358_0_0_0"/>
<sequence>MGLIRDAFGLGSPSVESEGDWGPFRGLAPLRGYGKSWGDSTIPGACASGYERSPLRGCGKSWGEAMCPGACAPGYERSPLRGYGKLRGGSTIPGACAPGYERSPLQGCGAGIESLEVLTLELAIVKWLRAGLGLRCEGRKAEDRVWPPAFQGDRPMIQPNEDRSSMSIHLGGWRRTVATPGCDHASGQVAQPRGVHP</sequence>
<reference evidence="1 2" key="1">
    <citation type="submission" date="2012-02" db="EMBL/GenBank/DDBJ databases">
        <title>Complete sequence of chromosome of Singulisphaera acidiphila DSM 18658.</title>
        <authorList>
            <consortium name="US DOE Joint Genome Institute (JGI-PGF)"/>
            <person name="Lucas S."/>
            <person name="Copeland A."/>
            <person name="Lapidus A."/>
            <person name="Glavina del Rio T."/>
            <person name="Dalin E."/>
            <person name="Tice H."/>
            <person name="Bruce D."/>
            <person name="Goodwin L."/>
            <person name="Pitluck S."/>
            <person name="Peters L."/>
            <person name="Ovchinnikova G."/>
            <person name="Chertkov O."/>
            <person name="Kyrpides N."/>
            <person name="Mavromatis K."/>
            <person name="Ivanova N."/>
            <person name="Brettin T."/>
            <person name="Detter J.C."/>
            <person name="Han C."/>
            <person name="Larimer F."/>
            <person name="Land M."/>
            <person name="Hauser L."/>
            <person name="Markowitz V."/>
            <person name="Cheng J.-F."/>
            <person name="Hugenholtz P."/>
            <person name="Woyke T."/>
            <person name="Wu D."/>
            <person name="Tindall B."/>
            <person name="Pomrenke H."/>
            <person name="Brambilla E."/>
            <person name="Klenk H.-P."/>
            <person name="Eisen J.A."/>
        </authorList>
    </citation>
    <scope>NUCLEOTIDE SEQUENCE [LARGE SCALE GENOMIC DNA]</scope>
    <source>
        <strain evidence="2">ATCC BAA-1392 / DSM 18658 / VKM B-2454 / MOB10</strain>
    </source>
</reference>
<organism evidence="1 2">
    <name type="scientific">Singulisphaera acidiphila (strain ATCC BAA-1392 / DSM 18658 / VKM B-2454 / MOB10)</name>
    <dbReference type="NCBI Taxonomy" id="886293"/>
    <lineage>
        <taxon>Bacteria</taxon>
        <taxon>Pseudomonadati</taxon>
        <taxon>Planctomycetota</taxon>
        <taxon>Planctomycetia</taxon>
        <taxon>Isosphaerales</taxon>
        <taxon>Isosphaeraceae</taxon>
        <taxon>Singulisphaera</taxon>
    </lineage>
</organism>
<dbReference type="KEGG" id="saci:Sinac_3281"/>
<protein>
    <submittedName>
        <fullName evidence="1">Uncharacterized protein</fullName>
    </submittedName>
</protein>
<gene>
    <name evidence="1" type="ordered locus">Sinac_3281</name>
</gene>
<keyword evidence="2" id="KW-1185">Reference proteome</keyword>
<evidence type="ECO:0000313" key="2">
    <source>
        <dbReference type="Proteomes" id="UP000010798"/>
    </source>
</evidence>
<dbReference type="EMBL" id="CP003364">
    <property type="protein sequence ID" value="AGA27552.1"/>
    <property type="molecule type" value="Genomic_DNA"/>
</dbReference>
<dbReference type="STRING" id="886293.Sinac_3281"/>
<proteinExistence type="predicted"/>